<proteinExistence type="predicted"/>
<name>A0A9W5TEG8_BABOV</name>
<evidence type="ECO:0000313" key="1">
    <source>
        <dbReference type="EMBL" id="GFE55412.1"/>
    </source>
</evidence>
<dbReference type="InterPro" id="IPR016024">
    <property type="entry name" value="ARM-type_fold"/>
</dbReference>
<dbReference type="SUPFAM" id="SSF48371">
    <property type="entry name" value="ARM repeat"/>
    <property type="match status" value="1"/>
</dbReference>
<comment type="caution">
    <text evidence="1">The sequence shown here is derived from an EMBL/GenBank/DDBJ whole genome shotgun (WGS) entry which is preliminary data.</text>
</comment>
<keyword evidence="2" id="KW-1185">Reference proteome</keyword>
<dbReference type="OrthoDB" id="365479at2759"/>
<accession>A0A9W5TEG8</accession>
<organism evidence="1 2">
    <name type="scientific">Babesia ovis</name>
    <dbReference type="NCBI Taxonomy" id="5869"/>
    <lineage>
        <taxon>Eukaryota</taxon>
        <taxon>Sar</taxon>
        <taxon>Alveolata</taxon>
        <taxon>Apicomplexa</taxon>
        <taxon>Aconoidasida</taxon>
        <taxon>Piroplasmida</taxon>
        <taxon>Babesiidae</taxon>
        <taxon>Babesia</taxon>
    </lineage>
</organism>
<dbReference type="Proteomes" id="UP001057455">
    <property type="component" value="Unassembled WGS sequence"/>
</dbReference>
<evidence type="ECO:0000313" key="2">
    <source>
        <dbReference type="Proteomes" id="UP001057455"/>
    </source>
</evidence>
<sequence length="1471" mass="165244">MDITNVIDLQRRLGTLLVLWSRAVEDVNQAQILQDLVGQCRHLLSTLADYPSTSEVTKGVYDNLFRVVKLVSNHLYTFCGYRDQQRYSDEQHLRNPGGNDLDQGGHCYYKQGQTLLKLLKLLVDSCDTSTWDIDALCQGLLSSWRILFATSDSNISSSIEAFKRSSLVIDDLVDITTGLFPRVQREAHVVNLCMILLETLCYTETPKHKSLLLQALVHVPGSINHVYPGVISRIMTQLPRLRESDFARALRVLETWVPSALACDCTGPHCWRRKDTTMATHADKTSEAICLVLSRYGRVRPQHMTGLCISSLRCGCLSQAVFASIQGHVILLLGDNSLWDDARRIVSEAPAFFKTALRSDTTALIRSTEDRQHALNVYLGYAELEKQIPALSALDHYVIMDMLYASAELPSQDHSSFQRLPRLSLCEAPVDFGKFSEPREHVFRRAARDHIGRLAPVEQRQMVSDILDMFIVGLDDTTKALRLLSMLGGLLSSGSIGLSHVVTEVIDVVLFKVIDQDNLPAESHLAVLSLMCVIFSNYQVELPKHQVADLLFWSLPWCLSDSEHTANYAKALLHHLARCHFQADSLEPSARMDLVATTQDTNGYGIPCFLQFYKNLLITRCIRELKRSSLGSTNAAYNIADVLFVLLHYKLPSVKDLFDLVVQFERCWPLLRDLDTSRGTELQLLYSYAFIAYNVDTRFDELATTKGAFTDDTATRPKLPPGDNSIPALSTNGNQTTGTGQANSVSLCVDTCTQDESPLDYKDRRLAVSTIIATRCRYHLSHSNAEVCYVALFALQRCFMSFEHNVPILRVRLYECWDPLIHCMERNMRNLRVMTSIIGIMTIGTKRSYNFVERWLVDVFAKLADLMVVEASQHCVTQADESNRSIRFKFTLTVLEFVLEVSSRVVNRELFSKLLLISLLLCNSTAPSIEQLTVCVLRELYTKNAAITLEALMHTGTNSDQAVFRRLLEPRSPAIQLEGCHNPGRLLQELCSSGITDDLVAKRGTKTLAKTAAHTINEFYRANHFFASQVTSCALDSKKGSLSIKCVEQGIPAANFKFFVSDPVKGIDIDLNGMELVTSSSTRLKRAKYREEPNDRLKRFLFANSPTLFNLDPAFFCSIQRSGLWRNIDYTIWRSSDGQLHLHCYCDGTGITRGIDYTVTNMLSKEGAQLRLGIHDIDLFNTGFQTQLMADIGIRDWYKMSPRHKISASLTYDVLRRTVWSDRSADTVALTLAAQCGVKDFVRLMKRHKDVDGDHSGTTTNGGDAPTISTIVLFNSGHRHGKLTLCADPNHFEFKTDMQAQFKDPRTVPNLVRKIFRLNFPRGISAANSFHVKLPRVKTDPFYLQSRNITSTTVGTYDVDLGFRFGTCSSQSGFRGTIPHTGHYLMLATDVMRSVSPNKFWNVIKPGIFLDLLLRLSGVEDTRLCSFSAGILVKILGIGVSLSLSEIPQNMPSGLRDLFSALRQSFYLTMK</sequence>
<reference evidence="1" key="1">
    <citation type="submission" date="2019-12" db="EMBL/GenBank/DDBJ databases">
        <title>Genome sequence of Babesia ovis.</title>
        <authorList>
            <person name="Yamagishi J."/>
            <person name="Sevinc F."/>
            <person name="Xuan X."/>
        </authorList>
    </citation>
    <scope>NUCLEOTIDE SEQUENCE</scope>
    <source>
        <strain evidence="1">Selcuk</strain>
    </source>
</reference>
<protein>
    <submittedName>
        <fullName evidence="1">TELO2-interacting 1 homolog isoform X3, putative</fullName>
    </submittedName>
</protein>
<dbReference type="EMBL" id="BLIY01000020">
    <property type="protein sequence ID" value="GFE55412.1"/>
    <property type="molecule type" value="Genomic_DNA"/>
</dbReference>
<gene>
    <name evidence="1" type="ORF">BaOVIS_028160</name>
</gene>